<dbReference type="OrthoDB" id="540503at2759"/>
<feature type="domain" description="Nucleotide-diphospho-sugar transferase" evidence="2">
    <location>
        <begin position="95"/>
        <end position="294"/>
    </location>
</feature>
<comment type="caution">
    <text evidence="3">The sequence shown here is derived from an EMBL/GenBank/DDBJ whole genome shotgun (WGS) entry which is preliminary data.</text>
</comment>
<reference evidence="3" key="1">
    <citation type="submission" date="2021-01" db="EMBL/GenBank/DDBJ databases">
        <title>Adiantum capillus-veneris genome.</title>
        <authorList>
            <person name="Fang Y."/>
            <person name="Liao Q."/>
        </authorList>
    </citation>
    <scope>NUCLEOTIDE SEQUENCE</scope>
    <source>
        <strain evidence="3">H3</strain>
        <tissue evidence="3">Leaf</tissue>
    </source>
</reference>
<dbReference type="EMBL" id="JABFUD020000019">
    <property type="protein sequence ID" value="KAI5064843.1"/>
    <property type="molecule type" value="Genomic_DNA"/>
</dbReference>
<evidence type="ECO:0000313" key="4">
    <source>
        <dbReference type="Proteomes" id="UP000886520"/>
    </source>
</evidence>
<dbReference type="Pfam" id="PF03407">
    <property type="entry name" value="Nucleotid_trans"/>
    <property type="match status" value="1"/>
</dbReference>
<dbReference type="InterPro" id="IPR005069">
    <property type="entry name" value="Nucl-diP-sugar_transferase"/>
</dbReference>
<keyword evidence="4" id="KW-1185">Reference proteome</keyword>
<evidence type="ECO:0000313" key="3">
    <source>
        <dbReference type="EMBL" id="KAI5064843.1"/>
    </source>
</evidence>
<dbReference type="PANTHER" id="PTHR46038">
    <property type="entry name" value="EXPRESSED PROTEIN-RELATED"/>
    <property type="match status" value="1"/>
</dbReference>
<dbReference type="InterPro" id="IPR044821">
    <property type="entry name" value="At1g28695/At4g15970-like"/>
</dbReference>
<organism evidence="3 4">
    <name type="scientific">Adiantum capillus-veneris</name>
    <name type="common">Maidenhair fern</name>
    <dbReference type="NCBI Taxonomy" id="13818"/>
    <lineage>
        <taxon>Eukaryota</taxon>
        <taxon>Viridiplantae</taxon>
        <taxon>Streptophyta</taxon>
        <taxon>Embryophyta</taxon>
        <taxon>Tracheophyta</taxon>
        <taxon>Polypodiopsida</taxon>
        <taxon>Polypodiidae</taxon>
        <taxon>Polypodiales</taxon>
        <taxon>Pteridineae</taxon>
        <taxon>Pteridaceae</taxon>
        <taxon>Vittarioideae</taxon>
        <taxon>Adiantum</taxon>
    </lineage>
</organism>
<dbReference type="AlphaFoldDB" id="A0A9D4UB83"/>
<proteinExistence type="predicted"/>
<accession>A0A9D4UB83</accession>
<sequence length="325" mass="37951">MATRAALAFCVCFVLLLALYHRQSLISLHEQLDVWEDKEQVGTLKTLLQKAEMHHDGKRTVIFTSVNAAWAEPGSLLEIFLESFKLLKNRTQEDLLKHLIILAFDNKAYERCVDVHPLCYQVMTEGVDFTSAKPYMSHDYVQMMWRRIEFLNNILGMGYSFVFSDADIIWLRNPFPHLLPTKDFQITTDRFNGNPNSHDNAPNGGYTFARSNKRTIEFYKFWYKSRLTYRSKHDQDVFIEIRHNRTMEDIGVNVGYLDTKLFSSFCSFWVYDMNVTVTIHANCCNGLNNKIRNLKILLSDWKEFYVTNQSVKSWKQPYGCTLGPS</sequence>
<feature type="chain" id="PRO_5039591631" description="Nucleotide-diphospho-sugar transferase domain-containing protein" evidence="1">
    <location>
        <begin position="19"/>
        <end position="325"/>
    </location>
</feature>
<evidence type="ECO:0000259" key="2">
    <source>
        <dbReference type="Pfam" id="PF03407"/>
    </source>
</evidence>
<evidence type="ECO:0000256" key="1">
    <source>
        <dbReference type="SAM" id="SignalP"/>
    </source>
</evidence>
<dbReference type="PANTHER" id="PTHR46038:SF13">
    <property type="entry name" value="GLYCOSYLTRANSFERASE"/>
    <property type="match status" value="1"/>
</dbReference>
<feature type="signal peptide" evidence="1">
    <location>
        <begin position="1"/>
        <end position="18"/>
    </location>
</feature>
<protein>
    <recommendedName>
        <fullName evidence="2">Nucleotide-diphospho-sugar transferase domain-containing protein</fullName>
    </recommendedName>
</protein>
<gene>
    <name evidence="3" type="ORF">GOP47_0019538</name>
</gene>
<name>A0A9D4UB83_ADICA</name>
<keyword evidence="1" id="KW-0732">Signal</keyword>
<dbReference type="Proteomes" id="UP000886520">
    <property type="component" value="Chromosome 19"/>
</dbReference>